<feature type="transmembrane region" description="Helical" evidence="1">
    <location>
        <begin position="223"/>
        <end position="240"/>
    </location>
</feature>
<gene>
    <name evidence="3" type="ORF">H8S09_10995</name>
</gene>
<feature type="transmembrane region" description="Helical" evidence="1">
    <location>
        <begin position="128"/>
        <end position="152"/>
    </location>
</feature>
<feature type="transmembrane region" description="Helical" evidence="1">
    <location>
        <begin position="87"/>
        <end position="107"/>
    </location>
</feature>
<dbReference type="PANTHER" id="PTHR39430">
    <property type="entry name" value="MEMBRANE-ASSOCIATED PROTEASE-RELATED"/>
    <property type="match status" value="1"/>
</dbReference>
<keyword evidence="4" id="KW-1185">Reference proteome</keyword>
<dbReference type="EMBL" id="JACOOX010000006">
    <property type="protein sequence ID" value="MBC5663396.1"/>
    <property type="molecule type" value="Genomic_DNA"/>
</dbReference>
<keyword evidence="3" id="KW-0645">Protease</keyword>
<dbReference type="Pfam" id="PF02517">
    <property type="entry name" value="Rce1-like"/>
    <property type="match status" value="1"/>
</dbReference>
<dbReference type="Proteomes" id="UP000615234">
    <property type="component" value="Unassembled WGS sequence"/>
</dbReference>
<reference evidence="3 4" key="1">
    <citation type="submission" date="2020-08" db="EMBL/GenBank/DDBJ databases">
        <title>Genome public.</title>
        <authorList>
            <person name="Liu C."/>
            <person name="Sun Q."/>
        </authorList>
    </citation>
    <scope>NUCLEOTIDE SEQUENCE [LARGE SCALE GENOMIC DNA]</scope>
    <source>
        <strain evidence="3 4">NSJ-10</strain>
    </source>
</reference>
<evidence type="ECO:0000256" key="1">
    <source>
        <dbReference type="SAM" id="Phobius"/>
    </source>
</evidence>
<keyword evidence="3" id="KW-0482">Metalloprotease</keyword>
<organism evidence="3 4">
    <name type="scientific">Coprococcus hominis</name>
    <name type="common">ex Liu et al. 2022</name>
    <dbReference type="NCBI Taxonomy" id="2763039"/>
    <lineage>
        <taxon>Bacteria</taxon>
        <taxon>Bacillati</taxon>
        <taxon>Bacillota</taxon>
        <taxon>Clostridia</taxon>
        <taxon>Lachnospirales</taxon>
        <taxon>Lachnospiraceae</taxon>
        <taxon>Coprococcus</taxon>
    </lineage>
</organism>
<dbReference type="GO" id="GO:0080120">
    <property type="term" value="P:CAAX-box protein maturation"/>
    <property type="evidence" value="ECO:0007669"/>
    <property type="project" value="UniProtKB-ARBA"/>
</dbReference>
<keyword evidence="1" id="KW-1133">Transmembrane helix</keyword>
<dbReference type="InterPro" id="IPR003675">
    <property type="entry name" value="Rce1/LyrA-like_dom"/>
</dbReference>
<comment type="caution">
    <text evidence="3">The sequence shown here is derived from an EMBL/GenBank/DDBJ whole genome shotgun (WGS) entry which is preliminary data.</text>
</comment>
<feature type="transmembrane region" description="Helical" evidence="1">
    <location>
        <begin position="297"/>
        <end position="316"/>
    </location>
</feature>
<keyword evidence="1" id="KW-0812">Transmembrane</keyword>
<keyword evidence="3" id="KW-0378">Hydrolase</keyword>
<dbReference type="AlphaFoldDB" id="A0A8I0AMW3"/>
<dbReference type="RefSeq" id="WP_181986569.1">
    <property type="nucleotide sequence ID" value="NZ_JACOOX010000006.1"/>
</dbReference>
<feature type="transmembrane region" description="Helical" evidence="1">
    <location>
        <begin position="199"/>
        <end position="217"/>
    </location>
</feature>
<dbReference type="GO" id="GO:0006508">
    <property type="term" value="P:proteolysis"/>
    <property type="evidence" value="ECO:0007669"/>
    <property type="project" value="UniProtKB-KW"/>
</dbReference>
<feature type="transmembrane region" description="Helical" evidence="1">
    <location>
        <begin position="27"/>
        <end position="48"/>
    </location>
</feature>
<feature type="transmembrane region" description="Helical" evidence="1">
    <location>
        <begin position="158"/>
        <end position="179"/>
    </location>
</feature>
<keyword evidence="1" id="KW-0472">Membrane</keyword>
<evidence type="ECO:0000259" key="2">
    <source>
        <dbReference type="Pfam" id="PF02517"/>
    </source>
</evidence>
<sequence length="327" mass="36330">MKMRLEKPEIAKRAGEEGKIYSFGKEIWRFILVFLVGSFIAGLIPAIYEMYLFLSDMEMFDQLQRLFLNGDSSFSDMMELATNMTDGMYILTLFCTLILIISVLIYCNKIEKRSYYSMGIVKKDGAKHYVQGLLIGAVSFSLCVLVGAALGFVDIKGWNQNCNLLIVLLYFIGFLVQGFSEEITFRGYFMISLMKRSSAVKAVLVNSLAFAFCHMLNPGLTILAFLNLLLIGIFLSLYVIKTNDIWGAAGYHSMWNFVQGTFYGISVSGTNVGSAVLSSEIKPGNIFLTGGKFGMEGSIVATVVMAAVLVLGMLYYNRKETKQNIAG</sequence>
<dbReference type="PANTHER" id="PTHR39430:SF1">
    <property type="entry name" value="PROTEASE"/>
    <property type="match status" value="1"/>
</dbReference>
<proteinExistence type="predicted"/>
<feature type="domain" description="CAAX prenyl protease 2/Lysostaphin resistance protein A-like" evidence="2">
    <location>
        <begin position="166"/>
        <end position="258"/>
    </location>
</feature>
<dbReference type="GO" id="GO:0008237">
    <property type="term" value="F:metallopeptidase activity"/>
    <property type="evidence" value="ECO:0007669"/>
    <property type="project" value="UniProtKB-KW"/>
</dbReference>
<feature type="transmembrane region" description="Helical" evidence="1">
    <location>
        <begin position="260"/>
        <end position="277"/>
    </location>
</feature>
<accession>A0A8I0AMW3</accession>
<name>A0A8I0AMW3_9FIRM</name>
<evidence type="ECO:0000313" key="3">
    <source>
        <dbReference type="EMBL" id="MBC5663396.1"/>
    </source>
</evidence>
<dbReference type="GO" id="GO:0004175">
    <property type="term" value="F:endopeptidase activity"/>
    <property type="evidence" value="ECO:0007669"/>
    <property type="project" value="UniProtKB-ARBA"/>
</dbReference>
<protein>
    <submittedName>
        <fullName evidence="3">CPBP family intramembrane metalloprotease</fullName>
    </submittedName>
</protein>
<evidence type="ECO:0000313" key="4">
    <source>
        <dbReference type="Proteomes" id="UP000615234"/>
    </source>
</evidence>